<dbReference type="GO" id="GO:0006308">
    <property type="term" value="P:DNA catabolic process"/>
    <property type="evidence" value="ECO:0007669"/>
    <property type="project" value="InterPro"/>
</dbReference>
<dbReference type="EMBL" id="UINC01028759">
    <property type="protein sequence ID" value="SVB10318.1"/>
    <property type="molecule type" value="Genomic_DNA"/>
</dbReference>
<keyword evidence="2" id="KW-0540">Nuclease</keyword>
<dbReference type="GO" id="GO:0003676">
    <property type="term" value="F:nucleic acid binding"/>
    <property type="evidence" value="ECO:0007669"/>
    <property type="project" value="InterPro"/>
</dbReference>
<keyword evidence="4" id="KW-0269">Exonuclease</keyword>
<dbReference type="Pfam" id="PF13742">
    <property type="entry name" value="tRNA_anti_2"/>
    <property type="match status" value="1"/>
</dbReference>
<name>A0A382B979_9ZZZZ</name>
<keyword evidence="1" id="KW-0963">Cytoplasm</keyword>
<dbReference type="PANTHER" id="PTHR30008:SF0">
    <property type="entry name" value="EXODEOXYRIBONUCLEASE 7 LARGE SUBUNIT"/>
    <property type="match status" value="1"/>
</dbReference>
<dbReference type="InterPro" id="IPR003753">
    <property type="entry name" value="Exonuc_VII_L"/>
</dbReference>
<sequence length="421" mass="46637">MILGKNLTEIMRALDPPTIVSKDKAVSVSELTKQIKSVIEGKFTHLWISGELSNVVHHRSGHLYFTLKDESAEIRSVMFRGFSHYLPFKPEDGMSVLAFGSLSVYEPRGQYQLMVKQMEAAGVGSLFLALEALKRKLSEEGLFDESLKKPIPPFPKTVGVITSSTGAAVRDILNILERRVPHVSVCLRPALVQGNEAADDLISALKQMENESDAEIIIMGRGGGSLEDLWAFNEEKLARTISECEIPVISAVGHETDFTIADFVADLRAPTPSAAAELAAVPLTEIVRTLRNYGDKLTNQMGTILNNAWQKLDHVIDRTGVQEPSQKISRYIDQLTGYAEKLKRSMDIKMTLNQTQATAMHETLVALSPRGVLERGYSLAYTYPDRFLIRKAEDVKVGDSFVLETGDGQFEAEKTKDIPKK</sequence>
<evidence type="ECO:0000259" key="6">
    <source>
        <dbReference type="Pfam" id="PF13742"/>
    </source>
</evidence>
<keyword evidence="3" id="KW-0378">Hydrolase</keyword>
<evidence type="ECO:0000256" key="2">
    <source>
        <dbReference type="ARBA" id="ARBA00022722"/>
    </source>
</evidence>
<gene>
    <name evidence="7" type="ORF">METZ01_LOCUS163172</name>
</gene>
<dbReference type="AlphaFoldDB" id="A0A382B979"/>
<dbReference type="InterPro" id="IPR020579">
    <property type="entry name" value="Exonuc_VII_lsu_C"/>
</dbReference>
<reference evidence="7" key="1">
    <citation type="submission" date="2018-05" db="EMBL/GenBank/DDBJ databases">
        <authorList>
            <person name="Lanie J.A."/>
            <person name="Ng W.-L."/>
            <person name="Kazmierczak K.M."/>
            <person name="Andrzejewski T.M."/>
            <person name="Davidsen T.M."/>
            <person name="Wayne K.J."/>
            <person name="Tettelin H."/>
            <person name="Glass J.I."/>
            <person name="Rusch D."/>
            <person name="Podicherti R."/>
            <person name="Tsui H.-C.T."/>
            <person name="Winkler M.E."/>
        </authorList>
    </citation>
    <scope>NUCLEOTIDE SEQUENCE</scope>
</reference>
<accession>A0A382B979</accession>
<feature type="domain" description="OB-fold nucleic acid binding" evidence="6">
    <location>
        <begin position="27"/>
        <end position="119"/>
    </location>
</feature>
<evidence type="ECO:0000259" key="5">
    <source>
        <dbReference type="Pfam" id="PF02601"/>
    </source>
</evidence>
<dbReference type="GO" id="GO:0008855">
    <property type="term" value="F:exodeoxyribonuclease VII activity"/>
    <property type="evidence" value="ECO:0007669"/>
    <property type="project" value="InterPro"/>
</dbReference>
<protein>
    <submittedName>
        <fullName evidence="7">Uncharacterized protein</fullName>
    </submittedName>
</protein>
<evidence type="ECO:0000256" key="3">
    <source>
        <dbReference type="ARBA" id="ARBA00022801"/>
    </source>
</evidence>
<dbReference type="PANTHER" id="PTHR30008">
    <property type="entry name" value="EXODEOXYRIBONUCLEASE 7 LARGE SUBUNIT"/>
    <property type="match status" value="1"/>
</dbReference>
<dbReference type="NCBIfam" id="TIGR00237">
    <property type="entry name" value="xseA"/>
    <property type="match status" value="1"/>
</dbReference>
<organism evidence="7">
    <name type="scientific">marine metagenome</name>
    <dbReference type="NCBI Taxonomy" id="408172"/>
    <lineage>
        <taxon>unclassified sequences</taxon>
        <taxon>metagenomes</taxon>
        <taxon>ecological metagenomes</taxon>
    </lineage>
</organism>
<dbReference type="InterPro" id="IPR025824">
    <property type="entry name" value="OB-fold_nuc-bd_dom"/>
</dbReference>
<evidence type="ECO:0000313" key="7">
    <source>
        <dbReference type="EMBL" id="SVB10318.1"/>
    </source>
</evidence>
<dbReference type="GO" id="GO:0009318">
    <property type="term" value="C:exodeoxyribonuclease VII complex"/>
    <property type="evidence" value="ECO:0007669"/>
    <property type="project" value="InterPro"/>
</dbReference>
<proteinExistence type="inferred from homology"/>
<feature type="domain" description="Exonuclease VII large subunit C-terminal" evidence="5">
    <location>
        <begin position="142"/>
        <end position="358"/>
    </location>
</feature>
<dbReference type="HAMAP" id="MF_00378">
    <property type="entry name" value="Exonuc_7_L"/>
    <property type="match status" value="1"/>
</dbReference>
<evidence type="ECO:0000256" key="4">
    <source>
        <dbReference type="ARBA" id="ARBA00022839"/>
    </source>
</evidence>
<dbReference type="CDD" id="cd04489">
    <property type="entry name" value="ExoVII_LU_OBF"/>
    <property type="match status" value="1"/>
</dbReference>
<dbReference type="Pfam" id="PF02601">
    <property type="entry name" value="Exonuc_VII_L"/>
    <property type="match status" value="1"/>
</dbReference>
<evidence type="ECO:0000256" key="1">
    <source>
        <dbReference type="ARBA" id="ARBA00022490"/>
    </source>
</evidence>